<dbReference type="PANTHER" id="PTHR16201">
    <property type="entry name" value="SEVEN TRANSMEMBRANE PROTEIN 1-RELATED"/>
    <property type="match status" value="1"/>
</dbReference>
<dbReference type="InterPro" id="IPR006603">
    <property type="entry name" value="PQ-loop_rpt"/>
</dbReference>
<dbReference type="EMBL" id="MLAK01000867">
    <property type="protein sequence ID" value="OHT02440.1"/>
    <property type="molecule type" value="Genomic_DNA"/>
</dbReference>
<dbReference type="GO" id="GO:0015174">
    <property type="term" value="F:basic amino acid transmembrane transporter activity"/>
    <property type="evidence" value="ECO:0007669"/>
    <property type="project" value="TreeGrafter"/>
</dbReference>
<dbReference type="FunFam" id="1.20.1280.290:FF:000009">
    <property type="entry name" value="PQ loop repeat family protein"/>
    <property type="match status" value="1"/>
</dbReference>
<accession>A0A1J4JVH9</accession>
<evidence type="ECO:0000256" key="3">
    <source>
        <dbReference type="ARBA" id="ARBA00022989"/>
    </source>
</evidence>
<dbReference type="PANTHER" id="PTHR16201:SF34">
    <property type="entry name" value="LYSOSOMAL AMINO ACID TRANSPORTER 1"/>
    <property type="match status" value="1"/>
</dbReference>
<evidence type="ECO:0000256" key="4">
    <source>
        <dbReference type="ARBA" id="ARBA00023136"/>
    </source>
</evidence>
<evidence type="ECO:0000256" key="2">
    <source>
        <dbReference type="ARBA" id="ARBA00022692"/>
    </source>
</evidence>
<evidence type="ECO:0000313" key="7">
    <source>
        <dbReference type="Proteomes" id="UP000179807"/>
    </source>
</evidence>
<feature type="transmembrane region" description="Helical" evidence="5">
    <location>
        <begin position="198"/>
        <end position="215"/>
    </location>
</feature>
<feature type="transmembrane region" description="Helical" evidence="5">
    <location>
        <begin position="26"/>
        <end position="43"/>
    </location>
</feature>
<feature type="transmembrane region" description="Helical" evidence="5">
    <location>
        <begin position="84"/>
        <end position="107"/>
    </location>
</feature>
<dbReference type="Pfam" id="PF04193">
    <property type="entry name" value="PQ-loop"/>
    <property type="match status" value="2"/>
</dbReference>
<feature type="transmembrane region" description="Helical" evidence="5">
    <location>
        <begin position="227"/>
        <end position="250"/>
    </location>
</feature>
<dbReference type="AlphaFoldDB" id="A0A1J4JVH9"/>
<reference evidence="6" key="1">
    <citation type="submission" date="2016-10" db="EMBL/GenBank/DDBJ databases">
        <authorList>
            <person name="Benchimol M."/>
            <person name="Almeida L.G."/>
            <person name="Vasconcelos A.T."/>
            <person name="Perreira-Neves A."/>
            <person name="Rosa I.A."/>
            <person name="Tasca T."/>
            <person name="Bogo M.R."/>
            <person name="de Souza W."/>
        </authorList>
    </citation>
    <scope>NUCLEOTIDE SEQUENCE [LARGE SCALE GENOMIC DNA]</scope>
    <source>
        <strain evidence="6">K</strain>
    </source>
</reference>
<evidence type="ECO:0000256" key="5">
    <source>
        <dbReference type="SAM" id="Phobius"/>
    </source>
</evidence>
<organism evidence="6 7">
    <name type="scientific">Tritrichomonas foetus</name>
    <dbReference type="NCBI Taxonomy" id="1144522"/>
    <lineage>
        <taxon>Eukaryota</taxon>
        <taxon>Metamonada</taxon>
        <taxon>Parabasalia</taxon>
        <taxon>Tritrichomonadida</taxon>
        <taxon>Tritrichomonadidae</taxon>
        <taxon>Tritrichomonas</taxon>
    </lineage>
</organism>
<name>A0A1J4JVH9_9EUKA</name>
<keyword evidence="2 5" id="KW-0812">Transmembrane</keyword>
<dbReference type="Gene3D" id="1.20.1280.290">
    <property type="match status" value="2"/>
</dbReference>
<gene>
    <name evidence="6" type="primary">PQLC2</name>
    <name evidence="6" type="ORF">TRFO_30436</name>
</gene>
<keyword evidence="4 5" id="KW-0472">Membrane</keyword>
<evidence type="ECO:0000313" key="6">
    <source>
        <dbReference type="EMBL" id="OHT02440.1"/>
    </source>
</evidence>
<feature type="transmembrane region" description="Helical" evidence="5">
    <location>
        <begin position="55"/>
        <end position="78"/>
    </location>
</feature>
<dbReference type="FunFam" id="1.20.1280.290:FF:000012">
    <property type="entry name" value="Vacuolar membrane PQ loop repeat protein"/>
    <property type="match status" value="1"/>
</dbReference>
<keyword evidence="7" id="KW-1185">Reference proteome</keyword>
<keyword evidence="3 5" id="KW-1133">Transmembrane helix</keyword>
<dbReference type="InterPro" id="IPR051415">
    <property type="entry name" value="LAAT-1"/>
</dbReference>
<comment type="subcellular location">
    <subcellularLocation>
        <location evidence="1">Membrane</location>
        <topology evidence="1">Multi-pass membrane protein</topology>
    </subcellularLocation>
</comment>
<sequence length="278" mass="31573">MSLSGECIGWISDIFGDCVSTPAEQVGFFFGLLSTVIWMYAQFPQIVMNFKRKSVDGLSFSFIILLNVGDTCNLVGVIINGGLITQIITAIWFLIVDLSCLLQYIWYNWIKAHCRKTEYADVIDEKGVNCDMKNNHFQPPSMIPMLMAVASSSNPYEPPQLYGSILGWISAVSYMSSRMPQIITNFQRKRTEGLSIQFFWSAVAGNTTYALSIFLKDCSWEYIWSQFPWMMGSAGILVFDFIVLVQFLVYRKNSQIEDKTATTEGSVRLKPYIADQLY</sequence>
<evidence type="ECO:0000256" key="1">
    <source>
        <dbReference type="ARBA" id="ARBA00004141"/>
    </source>
</evidence>
<dbReference type="GeneID" id="94842058"/>
<dbReference type="SMART" id="SM00679">
    <property type="entry name" value="CTNS"/>
    <property type="match status" value="2"/>
</dbReference>
<dbReference type="GO" id="GO:0098852">
    <property type="term" value="C:lytic vacuole membrane"/>
    <property type="evidence" value="ECO:0007669"/>
    <property type="project" value="UniProtKB-ARBA"/>
</dbReference>
<dbReference type="OrthoDB" id="8048523at2759"/>
<comment type="caution">
    <text evidence="6">The sequence shown here is derived from an EMBL/GenBank/DDBJ whole genome shotgun (WGS) entry which is preliminary data.</text>
</comment>
<proteinExistence type="predicted"/>
<dbReference type="Proteomes" id="UP000179807">
    <property type="component" value="Unassembled WGS sequence"/>
</dbReference>
<dbReference type="RefSeq" id="XP_068355576.1">
    <property type="nucleotide sequence ID" value="XM_068507354.1"/>
</dbReference>
<protein>
    <submittedName>
        <fullName evidence="6">Lysosomal amino acid transporter 1 like protein</fullName>
    </submittedName>
</protein>
<dbReference type="VEuPathDB" id="TrichDB:TRFO_30436"/>